<keyword evidence="3" id="KW-1185">Reference proteome</keyword>
<evidence type="ECO:0000256" key="1">
    <source>
        <dbReference type="SAM" id="Phobius"/>
    </source>
</evidence>
<dbReference type="AlphaFoldDB" id="A0A1X2HEI2"/>
<comment type="caution">
    <text evidence="2">The sequence shown here is derived from an EMBL/GenBank/DDBJ whole genome shotgun (WGS) entry which is preliminary data.</text>
</comment>
<reference evidence="2 3" key="1">
    <citation type="submission" date="2016-07" db="EMBL/GenBank/DDBJ databases">
        <title>Pervasive Adenine N6-methylation of Active Genes in Fungi.</title>
        <authorList>
            <consortium name="DOE Joint Genome Institute"/>
            <person name="Mondo S.J."/>
            <person name="Dannebaum R.O."/>
            <person name="Kuo R.C."/>
            <person name="Labutti K."/>
            <person name="Haridas S."/>
            <person name="Kuo A."/>
            <person name="Salamov A."/>
            <person name="Ahrendt S.R."/>
            <person name="Lipzen A."/>
            <person name="Sullivan W."/>
            <person name="Andreopoulos W.B."/>
            <person name="Clum A."/>
            <person name="Lindquist E."/>
            <person name="Daum C."/>
            <person name="Ramamoorthy G.K."/>
            <person name="Gryganskyi A."/>
            <person name="Culley D."/>
            <person name="Magnuson J.K."/>
            <person name="James T.Y."/>
            <person name="O'Malley M.A."/>
            <person name="Stajich J.E."/>
            <person name="Spatafora J.W."/>
            <person name="Visel A."/>
            <person name="Grigoriev I.V."/>
        </authorList>
    </citation>
    <scope>NUCLEOTIDE SEQUENCE [LARGE SCALE GENOMIC DNA]</scope>
    <source>
        <strain evidence="2 3">NRRL 2496</strain>
    </source>
</reference>
<keyword evidence="1" id="KW-0472">Membrane</keyword>
<sequence length="172" mass="18810">MARVLIDTMGIPSAVYGGTHRRIGTLIPFLLLVHTSSDPATTAKLSAPRSLSLSLSLILPSTFLTTRTRLKSSGFQAAVCFKISSLPSFIPSFLCLLAGAACPNTLVFIYFAVSGCIQGKTSTSWMANFFFLLVQFEHLPSPRTGRAPVVKIFPCRINIHLARLLTTTRFRF</sequence>
<dbReference type="EMBL" id="MCGN01000004">
    <property type="protein sequence ID" value="ORY97328.1"/>
    <property type="molecule type" value="Genomic_DNA"/>
</dbReference>
<evidence type="ECO:0000313" key="3">
    <source>
        <dbReference type="Proteomes" id="UP000242180"/>
    </source>
</evidence>
<dbReference type="InParanoid" id="A0A1X2HEI2"/>
<name>A0A1X2HEI2_SYNRA</name>
<protein>
    <submittedName>
        <fullName evidence="2">Uncharacterized protein</fullName>
    </submittedName>
</protein>
<evidence type="ECO:0000313" key="2">
    <source>
        <dbReference type="EMBL" id="ORY97328.1"/>
    </source>
</evidence>
<keyword evidence="1" id="KW-0812">Transmembrane</keyword>
<organism evidence="2 3">
    <name type="scientific">Syncephalastrum racemosum</name>
    <name type="common">Filamentous fungus</name>
    <dbReference type="NCBI Taxonomy" id="13706"/>
    <lineage>
        <taxon>Eukaryota</taxon>
        <taxon>Fungi</taxon>
        <taxon>Fungi incertae sedis</taxon>
        <taxon>Mucoromycota</taxon>
        <taxon>Mucoromycotina</taxon>
        <taxon>Mucoromycetes</taxon>
        <taxon>Mucorales</taxon>
        <taxon>Syncephalastraceae</taxon>
        <taxon>Syncephalastrum</taxon>
    </lineage>
</organism>
<gene>
    <name evidence="2" type="ORF">BCR43DRAFT_236322</name>
</gene>
<feature type="transmembrane region" description="Helical" evidence="1">
    <location>
        <begin position="93"/>
        <end position="113"/>
    </location>
</feature>
<keyword evidence="1" id="KW-1133">Transmembrane helix</keyword>
<dbReference type="Proteomes" id="UP000242180">
    <property type="component" value="Unassembled WGS sequence"/>
</dbReference>
<proteinExistence type="predicted"/>
<accession>A0A1X2HEI2</accession>